<protein>
    <submittedName>
        <fullName evidence="8">Transcription initiation factor TFIID subunit 4B</fullName>
    </submittedName>
</protein>
<comment type="similarity">
    <text evidence="2">Belongs to the TAF4 family.</text>
</comment>
<keyword evidence="4" id="KW-0804">Transcription</keyword>
<comment type="subcellular location">
    <subcellularLocation>
        <location evidence="1">Nucleus</location>
    </subcellularLocation>
</comment>
<keyword evidence="6" id="KW-0175">Coiled coil</keyword>
<feature type="coiled-coil region" evidence="6">
    <location>
        <begin position="15"/>
        <end position="45"/>
    </location>
</feature>
<evidence type="ECO:0000313" key="8">
    <source>
        <dbReference type="EMBL" id="KAK2109333.1"/>
    </source>
</evidence>
<proteinExistence type="inferred from homology"/>
<dbReference type="Proteomes" id="UP001266305">
    <property type="component" value="Unassembled WGS sequence"/>
</dbReference>
<dbReference type="PANTHER" id="PTHR15138:SF17">
    <property type="entry name" value="TRANSCRIPTION INITIATION FACTOR TFIID SUBUNIT 4B"/>
    <property type="match status" value="1"/>
</dbReference>
<keyword evidence="3" id="KW-0805">Transcription regulation</keyword>
<dbReference type="InterPro" id="IPR045144">
    <property type="entry name" value="TAF4"/>
</dbReference>
<feature type="domain" description="Transcription initiation factor TFIID component TAF4 C-terminal" evidence="7">
    <location>
        <begin position="4"/>
        <end position="63"/>
    </location>
</feature>
<evidence type="ECO:0000313" key="9">
    <source>
        <dbReference type="Proteomes" id="UP001266305"/>
    </source>
</evidence>
<dbReference type="EMBL" id="JASSZA010000006">
    <property type="protein sequence ID" value="KAK2109333.1"/>
    <property type="molecule type" value="Genomic_DNA"/>
</dbReference>
<name>A0ABQ9VIZ1_SAGOE</name>
<evidence type="ECO:0000256" key="5">
    <source>
        <dbReference type="ARBA" id="ARBA00023242"/>
    </source>
</evidence>
<evidence type="ECO:0000259" key="7">
    <source>
        <dbReference type="Pfam" id="PF05236"/>
    </source>
</evidence>
<evidence type="ECO:0000256" key="3">
    <source>
        <dbReference type="ARBA" id="ARBA00023015"/>
    </source>
</evidence>
<comment type="caution">
    <text evidence="8">The sequence shown here is derived from an EMBL/GenBank/DDBJ whole genome shotgun (WGS) entry which is preliminary data.</text>
</comment>
<sequence>MASENYILCSDTRSQLKFLEKLDQLKKQRKDLEEREMLLKAAKSRSNKEDPEQLRLKQKAKEVTFEFPCLSLCLREGWQLSPDN</sequence>
<dbReference type="InterPro" id="IPR007900">
    <property type="entry name" value="TAF4_C"/>
</dbReference>
<evidence type="ECO:0000256" key="2">
    <source>
        <dbReference type="ARBA" id="ARBA00006178"/>
    </source>
</evidence>
<reference evidence="8 9" key="1">
    <citation type="submission" date="2023-05" db="EMBL/GenBank/DDBJ databases">
        <title>B98-5 Cell Line De Novo Hybrid Assembly: An Optical Mapping Approach.</title>
        <authorList>
            <person name="Kananen K."/>
            <person name="Auerbach J.A."/>
            <person name="Kautto E."/>
            <person name="Blachly J.S."/>
        </authorList>
    </citation>
    <scope>NUCLEOTIDE SEQUENCE [LARGE SCALE GENOMIC DNA]</scope>
    <source>
        <strain evidence="8">B95-8</strain>
        <tissue evidence="8">Cell line</tissue>
    </source>
</reference>
<keyword evidence="5" id="KW-0539">Nucleus</keyword>
<accession>A0ABQ9VIZ1</accession>
<dbReference type="PANTHER" id="PTHR15138">
    <property type="entry name" value="TRANSCRIPTION INITIATION FACTOR TFIID SUBUNIT 4"/>
    <property type="match status" value="1"/>
</dbReference>
<dbReference type="Pfam" id="PF05236">
    <property type="entry name" value="TAF4"/>
    <property type="match status" value="1"/>
</dbReference>
<evidence type="ECO:0000256" key="4">
    <source>
        <dbReference type="ARBA" id="ARBA00023163"/>
    </source>
</evidence>
<evidence type="ECO:0000256" key="6">
    <source>
        <dbReference type="SAM" id="Coils"/>
    </source>
</evidence>
<gene>
    <name evidence="8" type="primary">TAF4B_1</name>
    <name evidence="8" type="ORF">P7K49_014498</name>
</gene>
<organism evidence="8 9">
    <name type="scientific">Saguinus oedipus</name>
    <name type="common">Cotton-top tamarin</name>
    <name type="synonym">Oedipomidas oedipus</name>
    <dbReference type="NCBI Taxonomy" id="9490"/>
    <lineage>
        <taxon>Eukaryota</taxon>
        <taxon>Metazoa</taxon>
        <taxon>Chordata</taxon>
        <taxon>Craniata</taxon>
        <taxon>Vertebrata</taxon>
        <taxon>Euteleostomi</taxon>
        <taxon>Mammalia</taxon>
        <taxon>Eutheria</taxon>
        <taxon>Euarchontoglires</taxon>
        <taxon>Primates</taxon>
        <taxon>Haplorrhini</taxon>
        <taxon>Platyrrhini</taxon>
        <taxon>Cebidae</taxon>
        <taxon>Callitrichinae</taxon>
        <taxon>Saguinus</taxon>
    </lineage>
</organism>
<evidence type="ECO:0000256" key="1">
    <source>
        <dbReference type="ARBA" id="ARBA00004123"/>
    </source>
</evidence>
<keyword evidence="9" id="KW-1185">Reference proteome</keyword>